<feature type="domain" description="DNA polymerase II insertion" evidence="10">
    <location>
        <begin position="40"/>
        <end position="87"/>
    </location>
</feature>
<protein>
    <recommendedName>
        <fullName evidence="7">DNA polymerase</fullName>
        <ecNumber evidence="7">2.7.7.7</ecNumber>
    </recommendedName>
</protein>
<dbReference type="InterPro" id="IPR006172">
    <property type="entry name" value="DNA-dir_DNA_pol_B"/>
</dbReference>
<dbReference type="GO" id="GO:0000166">
    <property type="term" value="F:nucleotide binding"/>
    <property type="evidence" value="ECO:0007669"/>
    <property type="project" value="InterPro"/>
</dbReference>
<dbReference type="InterPro" id="IPR006133">
    <property type="entry name" value="DNA-dir_DNA_pol_B_exonuc"/>
</dbReference>
<dbReference type="GO" id="GO:0003887">
    <property type="term" value="F:DNA-directed DNA polymerase activity"/>
    <property type="evidence" value="ECO:0007669"/>
    <property type="project" value="UniProtKB-KW"/>
</dbReference>
<evidence type="ECO:0000256" key="5">
    <source>
        <dbReference type="ARBA" id="ARBA00023125"/>
    </source>
</evidence>
<evidence type="ECO:0000256" key="3">
    <source>
        <dbReference type="ARBA" id="ARBA00022695"/>
    </source>
</evidence>
<accession>A0A364NNP9</accession>
<gene>
    <name evidence="11" type="ORF">DN062_07815</name>
</gene>
<dbReference type="Pfam" id="PF21474">
    <property type="entry name" value="DNApolII_N"/>
    <property type="match status" value="1"/>
</dbReference>
<keyword evidence="4 7" id="KW-0239">DNA-directed DNA polymerase</keyword>
<dbReference type="PANTHER" id="PTHR10322:SF23">
    <property type="entry name" value="DNA POLYMERASE DELTA CATALYTIC SUBUNIT"/>
    <property type="match status" value="1"/>
</dbReference>
<dbReference type="Proteomes" id="UP000250744">
    <property type="component" value="Unassembled WGS sequence"/>
</dbReference>
<evidence type="ECO:0000256" key="2">
    <source>
        <dbReference type="ARBA" id="ARBA00022679"/>
    </source>
</evidence>
<dbReference type="GO" id="GO:0045004">
    <property type="term" value="P:DNA replication proofreading"/>
    <property type="evidence" value="ECO:0007669"/>
    <property type="project" value="TreeGrafter"/>
</dbReference>
<keyword evidence="2 7" id="KW-0808">Transferase</keyword>
<keyword evidence="7" id="KW-0235">DNA replication</keyword>
<dbReference type="EC" id="2.7.7.7" evidence="7"/>
<dbReference type="RefSeq" id="WP_112158762.1">
    <property type="nucleotide sequence ID" value="NZ_QKRX01000004.1"/>
</dbReference>
<reference evidence="11 12" key="1">
    <citation type="submission" date="2018-06" db="EMBL/GenBank/DDBJ databases">
        <title>Nitrincola tibetense sp. nov., isolated from Lake XuguoCo on Tibetan Plateau.</title>
        <authorList>
            <person name="Xing P."/>
        </authorList>
    </citation>
    <scope>NUCLEOTIDE SEQUENCE [LARGE SCALE GENOMIC DNA]</scope>
    <source>
        <strain evidence="12">xg18</strain>
    </source>
</reference>
<comment type="similarity">
    <text evidence="1 7">Belongs to the DNA polymerase type-B family.</text>
</comment>
<dbReference type="PRINTS" id="PR00106">
    <property type="entry name" value="DNAPOLB"/>
</dbReference>
<evidence type="ECO:0000259" key="9">
    <source>
        <dbReference type="Pfam" id="PF03104"/>
    </source>
</evidence>
<dbReference type="GO" id="GO:0008296">
    <property type="term" value="F:3'-5'-DNA exonuclease activity"/>
    <property type="evidence" value="ECO:0007669"/>
    <property type="project" value="TreeGrafter"/>
</dbReference>
<organism evidence="11 12">
    <name type="scientific">Nitrincola tibetensis</name>
    <dbReference type="NCBI Taxonomy" id="2219697"/>
    <lineage>
        <taxon>Bacteria</taxon>
        <taxon>Pseudomonadati</taxon>
        <taxon>Pseudomonadota</taxon>
        <taxon>Gammaproteobacteria</taxon>
        <taxon>Oceanospirillales</taxon>
        <taxon>Oceanospirillaceae</taxon>
        <taxon>Nitrincola</taxon>
    </lineage>
</organism>
<dbReference type="InterPro" id="IPR023211">
    <property type="entry name" value="DNA_pol_palm_dom_sf"/>
</dbReference>
<dbReference type="InterPro" id="IPR017964">
    <property type="entry name" value="DNA-dir_DNA_pol_B_CS"/>
</dbReference>
<evidence type="ECO:0000256" key="6">
    <source>
        <dbReference type="ARBA" id="ARBA00049244"/>
    </source>
</evidence>
<dbReference type="EMBL" id="QKRX01000004">
    <property type="protein sequence ID" value="RAU18664.1"/>
    <property type="molecule type" value="Genomic_DNA"/>
</dbReference>
<proteinExistence type="inferred from homology"/>
<dbReference type="NCBIfam" id="NF004421">
    <property type="entry name" value="PRK05762.1-2"/>
    <property type="match status" value="1"/>
</dbReference>
<evidence type="ECO:0000313" key="12">
    <source>
        <dbReference type="Proteomes" id="UP000250744"/>
    </source>
</evidence>
<dbReference type="GO" id="GO:0009432">
    <property type="term" value="P:SOS response"/>
    <property type="evidence" value="ECO:0007669"/>
    <property type="project" value="TreeGrafter"/>
</dbReference>
<dbReference type="InterPro" id="IPR055208">
    <property type="entry name" value="PolB_insertion"/>
</dbReference>
<evidence type="ECO:0000256" key="7">
    <source>
        <dbReference type="RuleBase" id="RU000442"/>
    </source>
</evidence>
<evidence type="ECO:0000259" key="10">
    <source>
        <dbReference type="Pfam" id="PF22587"/>
    </source>
</evidence>
<name>A0A364NNP9_9GAMM</name>
<dbReference type="CDD" id="cd05537">
    <property type="entry name" value="POLBc_Pol_II"/>
    <property type="match status" value="1"/>
</dbReference>
<dbReference type="GO" id="GO:0003677">
    <property type="term" value="F:DNA binding"/>
    <property type="evidence" value="ECO:0007669"/>
    <property type="project" value="UniProtKB-KW"/>
</dbReference>
<dbReference type="InterPro" id="IPR042087">
    <property type="entry name" value="DNA_pol_B_thumb"/>
</dbReference>
<evidence type="ECO:0000259" key="8">
    <source>
        <dbReference type="Pfam" id="PF00136"/>
    </source>
</evidence>
<dbReference type="Pfam" id="PF03104">
    <property type="entry name" value="DNA_pol_B_exo1"/>
    <property type="match status" value="1"/>
</dbReference>
<sequence length="778" mass="88972">MFQGFPLTRQQRDTEQGMLLEYWLQSHEGAQVVRVTGEHAVCFVLQSQQAQVQQILEPLTGWYARHLPLKDLLQRPVSALYFSHLKTYREALERLQAQRITLMEEDIRPVDRYLMERFIFSGAQVCNTPKGVHLKACDYQPQFRILSLDIETTLTANRILSVALQGSGFEKVLMVGQAHTPSSIIYCRDEKQLLLSLMQHIHLFDPDIIIGWNVIGFDLSVLDARARALGVSLQIGRDQQALRIERRQQGNRHYVRLNGRVVLDGIDTLKGATWHFERYSLEYVAQALLGRGKDIESVNDRGQEIQRLYAEDQEALARYNLEDCRLVTEIFQKTGLIEYLTERTRLTGLSLDKVGGSAQAFDNLYLPSLHRAGFVAPEYASGQRGAKVPGGFVMDSKPGLYRHVLVLDFKSLYPSIIRTFKIDPLGLTMGVADSNEQDTDDTVPGFLGAVFSKEHSILPGIIERLWQARDAAKQQGNAAMSQAIKIQMNACYGVLGSDVCRFYDQRLSGSITFRGHQILTQTASYIEKTFGYEVIYGDTDSVFVWLGDDVMTQECDEKGAELAKCLNTWWQQRVQQEFGLTSTLELQYETHFERFLMPRMRHSEEGSKKRYAGLKRQGDGTAELVFKGLEQVRSDWTSLARVFQHELFQRVFEGQPCQAFVRERVVALLNGELDDALVYRRRLRRPLSHYQRNIPPHVKAARQLNQYYREKGWPEPLRQGDTVAYVVTLIGPEAAEIFEGRLDYQHYIEKQLRPVADSILPFVGESFDEVIQPQIALF</sequence>
<feature type="domain" description="DNA-directed DNA polymerase family B exonuclease" evidence="9">
    <location>
        <begin position="126"/>
        <end position="284"/>
    </location>
</feature>
<dbReference type="SUPFAM" id="SSF56672">
    <property type="entry name" value="DNA/RNA polymerases"/>
    <property type="match status" value="1"/>
</dbReference>
<evidence type="ECO:0000256" key="4">
    <source>
        <dbReference type="ARBA" id="ARBA00022932"/>
    </source>
</evidence>
<dbReference type="AlphaFoldDB" id="A0A364NNP9"/>
<dbReference type="FunFam" id="3.90.1600.10:FF:000030">
    <property type="entry name" value="DNA polymerase II"/>
    <property type="match status" value="1"/>
</dbReference>
<dbReference type="PROSITE" id="PS00116">
    <property type="entry name" value="DNA_POLYMERASE_B"/>
    <property type="match status" value="1"/>
</dbReference>
<keyword evidence="12" id="KW-1185">Reference proteome</keyword>
<dbReference type="PANTHER" id="PTHR10322">
    <property type="entry name" value="DNA POLYMERASE CATALYTIC SUBUNIT"/>
    <property type="match status" value="1"/>
</dbReference>
<dbReference type="CDD" id="cd05784">
    <property type="entry name" value="DNA_polB_II_exo"/>
    <property type="match status" value="1"/>
</dbReference>
<dbReference type="InterPro" id="IPR006134">
    <property type="entry name" value="DNA-dir_DNA_pol_B_multi_dom"/>
</dbReference>
<evidence type="ECO:0000256" key="1">
    <source>
        <dbReference type="ARBA" id="ARBA00005755"/>
    </source>
</evidence>
<comment type="caution">
    <text evidence="11">The sequence shown here is derived from an EMBL/GenBank/DDBJ whole genome shotgun (WGS) entry which is preliminary data.</text>
</comment>
<dbReference type="OrthoDB" id="5807460at2"/>
<dbReference type="Gene3D" id="3.30.420.10">
    <property type="entry name" value="Ribonuclease H-like superfamily/Ribonuclease H"/>
    <property type="match status" value="1"/>
</dbReference>
<dbReference type="InterPro" id="IPR043502">
    <property type="entry name" value="DNA/RNA_pol_sf"/>
</dbReference>
<dbReference type="InterPro" id="IPR036397">
    <property type="entry name" value="RNaseH_sf"/>
</dbReference>
<keyword evidence="3 7" id="KW-0548">Nucleotidyltransferase</keyword>
<dbReference type="SUPFAM" id="SSF53098">
    <property type="entry name" value="Ribonuclease H-like"/>
    <property type="match status" value="1"/>
</dbReference>
<dbReference type="InterPro" id="IPR050240">
    <property type="entry name" value="DNA_pol_type-B"/>
</dbReference>
<feature type="domain" description="DNA-directed DNA polymerase family B multifunctional" evidence="8">
    <location>
        <begin position="364"/>
        <end position="729"/>
    </location>
</feature>
<dbReference type="InterPro" id="IPR012337">
    <property type="entry name" value="RNaseH-like_sf"/>
</dbReference>
<dbReference type="Gene3D" id="3.30.70.2250">
    <property type="match status" value="1"/>
</dbReference>
<keyword evidence="5 7" id="KW-0238">DNA-binding</keyword>
<dbReference type="Pfam" id="PF00136">
    <property type="entry name" value="DNA_pol_B"/>
    <property type="match status" value="1"/>
</dbReference>
<comment type="catalytic activity">
    <reaction evidence="6 7">
        <text>DNA(n) + a 2'-deoxyribonucleoside 5'-triphosphate = DNA(n+1) + diphosphate</text>
        <dbReference type="Rhea" id="RHEA:22508"/>
        <dbReference type="Rhea" id="RHEA-COMP:17339"/>
        <dbReference type="Rhea" id="RHEA-COMP:17340"/>
        <dbReference type="ChEBI" id="CHEBI:33019"/>
        <dbReference type="ChEBI" id="CHEBI:61560"/>
        <dbReference type="ChEBI" id="CHEBI:173112"/>
        <dbReference type="EC" id="2.7.7.7"/>
    </reaction>
</comment>
<dbReference type="Gene3D" id="1.10.132.60">
    <property type="entry name" value="DNA polymerase family B, C-terminal domain"/>
    <property type="match status" value="1"/>
</dbReference>
<dbReference type="SMART" id="SM00486">
    <property type="entry name" value="POLBc"/>
    <property type="match status" value="1"/>
</dbReference>
<dbReference type="Gene3D" id="3.90.1600.10">
    <property type="entry name" value="Palm domain of DNA polymerase"/>
    <property type="match status" value="2"/>
</dbReference>
<evidence type="ECO:0000313" key="11">
    <source>
        <dbReference type="EMBL" id="RAU18664.1"/>
    </source>
</evidence>
<dbReference type="Pfam" id="PF22587">
    <property type="entry name" value="DNApolII_insertion"/>
    <property type="match status" value="1"/>
</dbReference>